<evidence type="ECO:0000256" key="3">
    <source>
        <dbReference type="ARBA" id="ARBA00022692"/>
    </source>
</evidence>
<dbReference type="Proteomes" id="UP000807159">
    <property type="component" value="Chromosome 3"/>
</dbReference>
<dbReference type="PROSITE" id="PS50011">
    <property type="entry name" value="PROTEIN_KINASE_DOM"/>
    <property type="match status" value="1"/>
</dbReference>
<evidence type="ECO:0000256" key="6">
    <source>
        <dbReference type="ARBA" id="ARBA00023136"/>
    </source>
</evidence>
<dbReference type="InterPro" id="IPR050647">
    <property type="entry name" value="Plant_LRR-RLKs"/>
</dbReference>
<keyword evidence="2" id="KW-0433">Leucine-rich repeat</keyword>
<comment type="subcellular location">
    <subcellularLocation>
        <location evidence="1">Membrane</location>
    </subcellularLocation>
</comment>
<dbReference type="InterPro" id="IPR011009">
    <property type="entry name" value="Kinase-like_dom_sf"/>
</dbReference>
<keyword evidence="3 8" id="KW-0812">Transmembrane</keyword>
<dbReference type="Gene3D" id="3.30.200.20">
    <property type="entry name" value="Phosphorylase Kinase, domain 1"/>
    <property type="match status" value="1"/>
</dbReference>
<evidence type="ECO:0000259" key="9">
    <source>
        <dbReference type="PROSITE" id="PS50011"/>
    </source>
</evidence>
<evidence type="ECO:0000256" key="4">
    <source>
        <dbReference type="ARBA" id="ARBA00022737"/>
    </source>
</evidence>
<dbReference type="PANTHER" id="PTHR48056">
    <property type="entry name" value="LRR RECEPTOR-LIKE SERINE/THREONINE-PROTEIN KINASE-RELATED"/>
    <property type="match status" value="1"/>
</dbReference>
<evidence type="ECO:0000256" key="7">
    <source>
        <dbReference type="ARBA" id="ARBA00023180"/>
    </source>
</evidence>
<organism evidence="10 11">
    <name type="scientific">Populus deltoides</name>
    <name type="common">Eastern poplar</name>
    <name type="synonym">Eastern cottonwood</name>
    <dbReference type="NCBI Taxonomy" id="3696"/>
    <lineage>
        <taxon>Eukaryota</taxon>
        <taxon>Viridiplantae</taxon>
        <taxon>Streptophyta</taxon>
        <taxon>Embryophyta</taxon>
        <taxon>Tracheophyta</taxon>
        <taxon>Spermatophyta</taxon>
        <taxon>Magnoliopsida</taxon>
        <taxon>eudicotyledons</taxon>
        <taxon>Gunneridae</taxon>
        <taxon>Pentapetalae</taxon>
        <taxon>rosids</taxon>
        <taxon>fabids</taxon>
        <taxon>Malpighiales</taxon>
        <taxon>Salicaceae</taxon>
        <taxon>Saliceae</taxon>
        <taxon>Populus</taxon>
    </lineage>
</organism>
<keyword evidence="5 8" id="KW-1133">Transmembrane helix</keyword>
<evidence type="ECO:0000313" key="11">
    <source>
        <dbReference type="Proteomes" id="UP000807159"/>
    </source>
</evidence>
<dbReference type="PANTHER" id="PTHR48056:SF37">
    <property type="entry name" value="PROTEIN KINASE DOMAIN-CONTAINING PROTEIN"/>
    <property type="match status" value="1"/>
</dbReference>
<proteinExistence type="predicted"/>
<dbReference type="FunFam" id="3.30.200.20:FF:000371">
    <property type="entry name" value="Protein NSP-INTERACTING KINASE 2"/>
    <property type="match status" value="1"/>
</dbReference>
<keyword evidence="6 8" id="KW-0472">Membrane</keyword>
<evidence type="ECO:0000256" key="5">
    <source>
        <dbReference type="ARBA" id="ARBA00022989"/>
    </source>
</evidence>
<dbReference type="InterPro" id="IPR013210">
    <property type="entry name" value="LRR_N_plant-typ"/>
</dbReference>
<dbReference type="GO" id="GO:0033612">
    <property type="term" value="F:receptor serine/threonine kinase binding"/>
    <property type="evidence" value="ECO:0007669"/>
    <property type="project" value="TreeGrafter"/>
</dbReference>
<keyword evidence="7" id="KW-0325">Glycoprotein</keyword>
<dbReference type="SUPFAM" id="SSF52058">
    <property type="entry name" value="L domain-like"/>
    <property type="match status" value="1"/>
</dbReference>
<evidence type="ECO:0000256" key="8">
    <source>
        <dbReference type="SAM" id="Phobius"/>
    </source>
</evidence>
<dbReference type="Pfam" id="PF13855">
    <property type="entry name" value="LRR_8"/>
    <property type="match status" value="1"/>
</dbReference>
<dbReference type="FunFam" id="3.80.10.10:FF:000379">
    <property type="entry name" value="Protein NSP-INTERACTING KINASE 2"/>
    <property type="match status" value="1"/>
</dbReference>
<dbReference type="EMBL" id="JACEGQ020000003">
    <property type="protein sequence ID" value="KAH8513580.1"/>
    <property type="molecule type" value="Genomic_DNA"/>
</dbReference>
<dbReference type="GO" id="GO:0016020">
    <property type="term" value="C:membrane"/>
    <property type="evidence" value="ECO:0007669"/>
    <property type="project" value="UniProtKB-SubCell"/>
</dbReference>
<feature type="domain" description="Protein kinase" evidence="9">
    <location>
        <begin position="434"/>
        <end position="702"/>
    </location>
</feature>
<feature type="transmembrane region" description="Helical" evidence="8">
    <location>
        <begin position="333"/>
        <end position="357"/>
    </location>
</feature>
<gene>
    <name evidence="10" type="ORF">H0E87_006735</name>
</gene>
<reference evidence="10" key="1">
    <citation type="journal article" date="2021" name="J. Hered.">
        <title>Genome Assembly of Salicaceae Populus deltoides (Eastern Cottonwood) I-69 Based on Nanopore Sequencing and Hi-C Technologies.</title>
        <authorList>
            <person name="Bai S."/>
            <person name="Wu H."/>
            <person name="Zhang J."/>
            <person name="Pan Z."/>
            <person name="Zhao W."/>
            <person name="Li Z."/>
            <person name="Tong C."/>
        </authorList>
    </citation>
    <scope>NUCLEOTIDE SEQUENCE</scope>
    <source>
        <tissue evidence="10">Leaf</tissue>
    </source>
</reference>
<dbReference type="AlphaFoldDB" id="A0A8T2Z8C3"/>
<comment type="caution">
    <text evidence="10">The sequence shown here is derived from an EMBL/GenBank/DDBJ whole genome shotgun (WGS) entry which is preliminary data.</text>
</comment>
<accession>A0A8T2Z8C3</accession>
<dbReference type="FunFam" id="1.10.510.10:FF:000513">
    <property type="entry name" value="Protein NSP-INTERACTING KINASE 2"/>
    <property type="match status" value="1"/>
</dbReference>
<dbReference type="InterPro" id="IPR000719">
    <property type="entry name" value="Prot_kinase_dom"/>
</dbReference>
<keyword evidence="11" id="KW-1185">Reference proteome</keyword>
<evidence type="ECO:0000313" key="10">
    <source>
        <dbReference type="EMBL" id="KAH8513580.1"/>
    </source>
</evidence>
<dbReference type="Pfam" id="PF07714">
    <property type="entry name" value="PK_Tyr_Ser-Thr"/>
    <property type="match status" value="1"/>
</dbReference>
<evidence type="ECO:0000256" key="2">
    <source>
        <dbReference type="ARBA" id="ARBA00022614"/>
    </source>
</evidence>
<dbReference type="Gene3D" id="3.80.10.10">
    <property type="entry name" value="Ribonuclease Inhibitor"/>
    <property type="match status" value="2"/>
</dbReference>
<dbReference type="InterPro" id="IPR032675">
    <property type="entry name" value="LRR_dom_sf"/>
</dbReference>
<sequence length="707" mass="77244">MGFFYRYLQFPSERTRAMKRFETETKMGSFCSLSSFILSLALLTLQQVSGNNTELQALMELKSALDPTNKYLKSWTSDGDPCSGLFEGVACNEHGNVANISLQGKGLSGTLSPAVAELKSLSGLYLHYNSLSGEIPKEIADLTELSDLYLNVNNISGSIPPEMGNMASLQVLELCCNQLAGNIPPEMGSLKRLSVLALQYNGLTDQIPASLGTLGMLKMLYMSFNHLSGSIPQGIANIPQMEVLDVRNNSLSGIVPSALKRLNGGFQFENNPGLCGTGFPLLRACNAVFDINQVGPLGPIANNTAQKVIPQSEILQAHCNLTHCSNSSKLPQAAIVAGVITVTVTLMGAGFLIIFLYRRKKQKIGNTSDFSEERLSTHQAKEFHRAGASPLVSLEYSNGWDPLGDGRNGIEISGEHLNNFRFNLEEIESATQCFSEVNVLGKSSFSTVYKGILRDGSLVAIRSINLTSCKPEEAEFVKGLDLLTSLRHNNLTRLRGFCCSRGRGECFLIYDFAPRGDLSRYLDLEDGSNQVLDWSTRVYIINGIAKGIRYLHSSEENKPVIIHRRISVEKVLLDQQFNPLIADSGLAKLLADDVVFSTIKISAAMGYLSPEYVTTGLFTEKSDIYAFGVIILQILSGKQMLYSKSMRLAAACCMYDDFVDTSLQGNFSESEAAKLAKIALACTDELPDHRPTMKEVIQELNLSNAGS</sequence>
<protein>
    <recommendedName>
        <fullName evidence="9">Protein kinase domain-containing protein</fullName>
    </recommendedName>
</protein>
<dbReference type="InterPro" id="IPR001611">
    <property type="entry name" value="Leu-rich_rpt"/>
</dbReference>
<dbReference type="GO" id="GO:0004672">
    <property type="term" value="F:protein kinase activity"/>
    <property type="evidence" value="ECO:0007669"/>
    <property type="project" value="InterPro"/>
</dbReference>
<evidence type="ECO:0000256" key="1">
    <source>
        <dbReference type="ARBA" id="ARBA00004370"/>
    </source>
</evidence>
<name>A0A8T2Z8C3_POPDE</name>
<dbReference type="Gene3D" id="1.10.510.10">
    <property type="entry name" value="Transferase(Phosphotransferase) domain 1"/>
    <property type="match status" value="1"/>
</dbReference>
<dbReference type="Pfam" id="PF08263">
    <property type="entry name" value="LRRNT_2"/>
    <property type="match status" value="1"/>
</dbReference>
<dbReference type="InterPro" id="IPR001245">
    <property type="entry name" value="Ser-Thr/Tyr_kinase_cat_dom"/>
</dbReference>
<dbReference type="Pfam" id="PF00560">
    <property type="entry name" value="LRR_1"/>
    <property type="match status" value="2"/>
</dbReference>
<keyword evidence="4" id="KW-0677">Repeat</keyword>
<dbReference type="SUPFAM" id="SSF56112">
    <property type="entry name" value="Protein kinase-like (PK-like)"/>
    <property type="match status" value="1"/>
</dbReference>
<dbReference type="GO" id="GO:0005524">
    <property type="term" value="F:ATP binding"/>
    <property type="evidence" value="ECO:0007669"/>
    <property type="project" value="InterPro"/>
</dbReference>